<dbReference type="Pfam" id="PF00474">
    <property type="entry name" value="SSF"/>
    <property type="match status" value="1"/>
</dbReference>
<dbReference type="PANTHER" id="PTHR48086">
    <property type="entry name" value="SODIUM/PROLINE SYMPORTER-RELATED"/>
    <property type="match status" value="1"/>
</dbReference>
<protein>
    <submittedName>
        <fullName evidence="10">Sodium:solute symporter family domain-containing protein, putative</fullName>
    </submittedName>
</protein>
<feature type="compositionally biased region" description="Low complexity" evidence="8">
    <location>
        <begin position="519"/>
        <end position="528"/>
    </location>
</feature>
<evidence type="ECO:0000256" key="8">
    <source>
        <dbReference type="SAM" id="MobiDB-lite"/>
    </source>
</evidence>
<feature type="region of interest" description="Disordered" evidence="8">
    <location>
        <begin position="481"/>
        <end position="558"/>
    </location>
</feature>
<dbReference type="PROSITE" id="PS50283">
    <property type="entry name" value="NA_SOLUT_SYMP_3"/>
    <property type="match status" value="1"/>
</dbReference>
<evidence type="ECO:0000256" key="7">
    <source>
        <dbReference type="RuleBase" id="RU362091"/>
    </source>
</evidence>
<feature type="transmembrane region" description="Helical" evidence="9">
    <location>
        <begin position="456"/>
        <end position="477"/>
    </location>
</feature>
<feature type="transmembrane region" description="Helical" evidence="9">
    <location>
        <begin position="161"/>
        <end position="180"/>
    </location>
</feature>
<dbReference type="InterPro" id="IPR050277">
    <property type="entry name" value="Sodium:Solute_Symporter"/>
</dbReference>
<evidence type="ECO:0000313" key="11">
    <source>
        <dbReference type="Proteomes" id="UP000030747"/>
    </source>
</evidence>
<feature type="compositionally biased region" description="Polar residues" evidence="8">
    <location>
        <begin position="498"/>
        <end position="518"/>
    </location>
</feature>
<keyword evidence="3" id="KW-0813">Transport</keyword>
<feature type="transmembrane region" description="Helical" evidence="9">
    <location>
        <begin position="192"/>
        <end position="211"/>
    </location>
</feature>
<keyword evidence="11" id="KW-1185">Reference proteome</keyword>
<dbReference type="PANTHER" id="PTHR48086:SF10">
    <property type="entry name" value="AGR155CP"/>
    <property type="match status" value="1"/>
</dbReference>
<dbReference type="GeneID" id="25254982"/>
<feature type="transmembrane region" description="Helical" evidence="9">
    <location>
        <begin position="49"/>
        <end position="69"/>
    </location>
</feature>
<dbReference type="InterPro" id="IPR038377">
    <property type="entry name" value="Na/Glc_symporter_sf"/>
</dbReference>
<dbReference type="Proteomes" id="UP000030747">
    <property type="component" value="Unassembled WGS sequence"/>
</dbReference>
<evidence type="ECO:0000256" key="3">
    <source>
        <dbReference type="ARBA" id="ARBA00022448"/>
    </source>
</evidence>
<feature type="transmembrane region" description="Helical" evidence="9">
    <location>
        <begin position="362"/>
        <end position="380"/>
    </location>
</feature>
<feature type="transmembrane region" description="Helical" evidence="9">
    <location>
        <begin position="277"/>
        <end position="302"/>
    </location>
</feature>
<dbReference type="Gene3D" id="1.20.1730.10">
    <property type="entry name" value="Sodium/glucose cotransporter"/>
    <property type="match status" value="1"/>
</dbReference>
<name>U6KU53_EIMTE</name>
<dbReference type="VEuPathDB" id="ToxoDB:ETH2_1334000"/>
<comment type="subcellular location">
    <subcellularLocation>
        <location evidence="1">Membrane</location>
        <topology evidence="1">Multi-pass membrane protein</topology>
    </subcellularLocation>
</comment>
<feature type="transmembrane region" description="Helical" evidence="9">
    <location>
        <begin position="386"/>
        <end position="406"/>
    </location>
</feature>
<feature type="transmembrane region" description="Helical" evidence="9">
    <location>
        <begin position="413"/>
        <end position="436"/>
    </location>
</feature>
<evidence type="ECO:0000256" key="1">
    <source>
        <dbReference type="ARBA" id="ARBA00004141"/>
    </source>
</evidence>
<dbReference type="GO" id="GO:0005886">
    <property type="term" value="C:plasma membrane"/>
    <property type="evidence" value="ECO:0007669"/>
    <property type="project" value="TreeGrafter"/>
</dbReference>
<feature type="transmembrane region" description="Helical" evidence="9">
    <location>
        <begin position="123"/>
        <end position="141"/>
    </location>
</feature>
<evidence type="ECO:0000256" key="2">
    <source>
        <dbReference type="ARBA" id="ARBA00006434"/>
    </source>
</evidence>
<feature type="transmembrane region" description="Helical" evidence="9">
    <location>
        <begin position="231"/>
        <end position="256"/>
    </location>
</feature>
<feature type="compositionally biased region" description="Low complexity" evidence="8">
    <location>
        <begin position="483"/>
        <end position="497"/>
    </location>
</feature>
<dbReference type="VEuPathDB" id="ToxoDB:ETH_00029515"/>
<evidence type="ECO:0000256" key="5">
    <source>
        <dbReference type="ARBA" id="ARBA00022989"/>
    </source>
</evidence>
<feature type="transmembrane region" description="Helical" evidence="9">
    <location>
        <begin position="6"/>
        <end position="28"/>
    </location>
</feature>
<gene>
    <name evidence="10" type="ORF">ETH_00029515</name>
</gene>
<reference evidence="10" key="2">
    <citation type="submission" date="2013-10" db="EMBL/GenBank/DDBJ databases">
        <authorList>
            <person name="Aslett M."/>
        </authorList>
    </citation>
    <scope>NUCLEOTIDE SEQUENCE [LARGE SCALE GENOMIC DNA]</scope>
    <source>
        <strain evidence="10">Houghton</strain>
    </source>
</reference>
<dbReference type="RefSeq" id="XP_013229785.1">
    <property type="nucleotide sequence ID" value="XM_013374331.1"/>
</dbReference>
<dbReference type="AlphaFoldDB" id="U6KU53"/>
<reference evidence="10" key="1">
    <citation type="submission" date="2013-10" db="EMBL/GenBank/DDBJ databases">
        <title>Genomic analysis of the causative agents of coccidiosis in chickens.</title>
        <authorList>
            <person name="Reid A.J."/>
            <person name="Blake D."/>
            <person name="Billington K."/>
            <person name="Browne H."/>
            <person name="Dunn M."/>
            <person name="Hung S."/>
            <person name="Kawahara F."/>
            <person name="Miranda-Saavedra D."/>
            <person name="Mourier T."/>
            <person name="Nagra H."/>
            <person name="Otto T.D."/>
            <person name="Rawlings N."/>
            <person name="Sanchez A."/>
            <person name="Sanders M."/>
            <person name="Subramaniam C."/>
            <person name="Tay Y."/>
            <person name="Dear P."/>
            <person name="Doerig C."/>
            <person name="Gruber A."/>
            <person name="Parkinson J."/>
            <person name="Shirley M."/>
            <person name="Wan K.L."/>
            <person name="Berriman M."/>
            <person name="Tomley F."/>
            <person name="Pain A."/>
        </authorList>
    </citation>
    <scope>NUCLEOTIDE SEQUENCE [LARGE SCALE GENOMIC DNA]</scope>
    <source>
        <strain evidence="10">Houghton</strain>
    </source>
</reference>
<proteinExistence type="inferred from homology"/>
<dbReference type="OMA" id="CGWISTG"/>
<organism evidence="10 11">
    <name type="scientific">Eimeria tenella</name>
    <name type="common">Coccidian parasite</name>
    <dbReference type="NCBI Taxonomy" id="5802"/>
    <lineage>
        <taxon>Eukaryota</taxon>
        <taxon>Sar</taxon>
        <taxon>Alveolata</taxon>
        <taxon>Apicomplexa</taxon>
        <taxon>Conoidasida</taxon>
        <taxon>Coccidia</taxon>
        <taxon>Eucoccidiorida</taxon>
        <taxon>Eimeriorina</taxon>
        <taxon>Eimeriidae</taxon>
        <taxon>Eimeria</taxon>
    </lineage>
</organism>
<evidence type="ECO:0000256" key="9">
    <source>
        <dbReference type="SAM" id="Phobius"/>
    </source>
</evidence>
<dbReference type="InterPro" id="IPR001734">
    <property type="entry name" value="Na/solute_symporter"/>
</dbReference>
<keyword evidence="6 9" id="KW-0472">Membrane</keyword>
<keyword evidence="4 9" id="KW-0812">Transmembrane</keyword>
<accession>U6KU53</accession>
<evidence type="ECO:0000256" key="6">
    <source>
        <dbReference type="ARBA" id="ARBA00023136"/>
    </source>
</evidence>
<comment type="similarity">
    <text evidence="2 7">Belongs to the sodium:solute symporter (SSF) (TC 2.A.21) family.</text>
</comment>
<dbReference type="EMBL" id="HG674134">
    <property type="protein sequence ID" value="CDJ39030.1"/>
    <property type="molecule type" value="Genomic_DNA"/>
</dbReference>
<feature type="transmembrane region" description="Helical" evidence="9">
    <location>
        <begin position="322"/>
        <end position="350"/>
    </location>
</feature>
<keyword evidence="5 9" id="KW-1133">Transmembrane helix</keyword>
<dbReference type="GO" id="GO:0015606">
    <property type="term" value="F:spermidine transmembrane transporter activity"/>
    <property type="evidence" value="ECO:0007669"/>
    <property type="project" value="TreeGrafter"/>
</dbReference>
<evidence type="ECO:0000256" key="4">
    <source>
        <dbReference type="ARBA" id="ARBA00022692"/>
    </source>
</evidence>
<evidence type="ECO:0000313" key="10">
    <source>
        <dbReference type="EMBL" id="CDJ39030.1"/>
    </source>
</evidence>
<feature type="transmembrane region" description="Helical" evidence="9">
    <location>
        <begin position="81"/>
        <end position="102"/>
    </location>
</feature>
<dbReference type="OrthoDB" id="348112at2759"/>
<sequence>MGALSLNWAYGVFLTTVFGFGLFVLYGARHQSWGRLISPGPSFLSARQEVTWVPLGLSLYASFMGNWVLYLPPVAGALYGWPGVIGYALSSSLPYLLLLWLSSRIYSSSKGAFCSCDFLAARFGLPSQVAAALVSLSMMFVSLSSELTTVGLSMKALTRGAFPLPCAVILVAVIPLLYVLLGGLKCCIISDVVQAVVIVFLFIPFVIFLICKGGPGGPWAPPTLEGLEIEAVSFTPSECAVAGAVLVLSVWPVFLCDQGIWQRVWAARSVGDMQRGFVLASVLVGGSVLLFGTAGLVCLTREEALMGASLFTFAAERLPVEWVVMLCVLAVACVTSSVDTYQAAIVSLIGKDLEKFRLSFNWARLAMVVVNVPAVLLALYQVSLLALYMVSNFLCAVLAGPFVVTVHRGITALGFLGGLGCAAVALSLCGVVSALVSGIPFSFAFFAPEDISSVPYLVSFIVVPVVGAVAAAAISALDRHCSPTKTTTPPSASAKSPDGQTAPQSAGSEASQQQPHAASSNSTRSSNNDGCTDTPQSHAVELGAVKSSAPGTEASCCV</sequence>